<dbReference type="Gene3D" id="3.40.50.2000">
    <property type="entry name" value="Glycogen Phosphorylase B"/>
    <property type="match status" value="1"/>
</dbReference>
<proteinExistence type="predicted"/>
<keyword evidence="2" id="KW-1185">Reference proteome</keyword>
<evidence type="ECO:0000313" key="1">
    <source>
        <dbReference type="EMBL" id="MDT0262084.1"/>
    </source>
</evidence>
<organism evidence="1 2">
    <name type="scientific">Jatrophihabitans lederbergiae</name>
    <dbReference type="NCBI Taxonomy" id="3075547"/>
    <lineage>
        <taxon>Bacteria</taxon>
        <taxon>Bacillati</taxon>
        <taxon>Actinomycetota</taxon>
        <taxon>Actinomycetes</taxon>
        <taxon>Jatrophihabitantales</taxon>
        <taxon>Jatrophihabitantaceae</taxon>
        <taxon>Jatrophihabitans</taxon>
    </lineage>
</organism>
<comment type="caution">
    <text evidence="1">The sequence shown here is derived from an EMBL/GenBank/DDBJ whole genome shotgun (WGS) entry which is preliminary data.</text>
</comment>
<sequence length="376" mass="40524">MTVYRLITLRPPDPQGSGDSRRAQSIVRALEGAGHTVVLAPILAPGQTLFSSLLRPTALMHLIWVLLRYGFTRPLQWVAVQALVPGNPSGELSPHQTAFYVTSRVAPPEPPAGFVIDFVDSLAANARGRSHRGPGVSAFWRREARLLERWERELAAKSMLATAVSETECATIAPNVAAVPLEIGPRLRPSPEAEARGYQSQDPTVLFAGNLYYHPNAEAARWVLEVLTPALVSRGWRREQVVLAGRRPGRALAAMAERAGATLLADVPDLQNVIEGASVCLAPLLLGSGIQFKVLDALQAGVPVAMSAQANRGIGLSDSDMVRVVERKAEPFCDAIDILLTRRNRVVPADVHSLLASASPAAVQHRWRSLTDAAGR</sequence>
<dbReference type="Pfam" id="PF13692">
    <property type="entry name" value="Glyco_trans_1_4"/>
    <property type="match status" value="1"/>
</dbReference>
<dbReference type="RefSeq" id="WP_311423235.1">
    <property type="nucleotide sequence ID" value="NZ_JAVREH010000013.1"/>
</dbReference>
<dbReference type="Proteomes" id="UP001183176">
    <property type="component" value="Unassembled WGS sequence"/>
</dbReference>
<dbReference type="EMBL" id="JAVREH010000013">
    <property type="protein sequence ID" value="MDT0262084.1"/>
    <property type="molecule type" value="Genomic_DNA"/>
</dbReference>
<name>A0ABU2JC86_9ACTN</name>
<accession>A0ABU2JC86</accession>
<dbReference type="SUPFAM" id="SSF53756">
    <property type="entry name" value="UDP-Glycosyltransferase/glycogen phosphorylase"/>
    <property type="match status" value="1"/>
</dbReference>
<reference evidence="2" key="1">
    <citation type="submission" date="2023-07" db="EMBL/GenBank/DDBJ databases">
        <title>30 novel species of actinomycetes from the DSMZ collection.</title>
        <authorList>
            <person name="Nouioui I."/>
        </authorList>
    </citation>
    <scope>NUCLEOTIDE SEQUENCE [LARGE SCALE GENOMIC DNA]</scope>
    <source>
        <strain evidence="2">DSM 44399</strain>
    </source>
</reference>
<protein>
    <submittedName>
        <fullName evidence="1">Glycosyltransferase family 4 protein</fullName>
    </submittedName>
</protein>
<gene>
    <name evidence="1" type="ORF">RM423_11835</name>
</gene>
<evidence type="ECO:0000313" key="2">
    <source>
        <dbReference type="Proteomes" id="UP001183176"/>
    </source>
</evidence>